<dbReference type="EMBL" id="CP001348">
    <property type="protein sequence ID" value="ACL74666.1"/>
    <property type="molecule type" value="Genomic_DNA"/>
</dbReference>
<evidence type="ECO:0000313" key="1">
    <source>
        <dbReference type="EMBL" id="ACL74666.1"/>
    </source>
</evidence>
<dbReference type="HOGENOM" id="CLU_087832_0_0_9"/>
<evidence type="ECO:0008006" key="3">
    <source>
        <dbReference type="Google" id="ProtNLM"/>
    </source>
</evidence>
<reference evidence="1 2" key="1">
    <citation type="submission" date="2009-01" db="EMBL/GenBank/DDBJ databases">
        <title>Complete sequence of Clostridium cellulolyticum H10.</title>
        <authorList>
            <consortium name="US DOE Joint Genome Institute"/>
            <person name="Lucas S."/>
            <person name="Copeland A."/>
            <person name="Lapidus A."/>
            <person name="Glavina del Rio T."/>
            <person name="Dalin E."/>
            <person name="Tice H."/>
            <person name="Bruce D."/>
            <person name="Goodwin L."/>
            <person name="Pitluck S."/>
            <person name="Chertkov O."/>
            <person name="Saunders E."/>
            <person name="Brettin T."/>
            <person name="Detter J.C."/>
            <person name="Han C."/>
            <person name="Larimer F."/>
            <person name="Land M."/>
            <person name="Hauser L."/>
            <person name="Kyrpides N."/>
            <person name="Ivanova N."/>
            <person name="Zhou J."/>
            <person name="Richardson P."/>
        </authorList>
    </citation>
    <scope>NUCLEOTIDE SEQUENCE [LARGE SCALE GENOMIC DNA]</scope>
    <source>
        <strain evidence="2">ATCC 35319 / DSM 5812 / JCM 6584 / H10</strain>
    </source>
</reference>
<dbReference type="Pfam" id="PF08680">
    <property type="entry name" value="DUF1779"/>
    <property type="match status" value="1"/>
</dbReference>
<name>B8I586_RUMCH</name>
<dbReference type="eggNOG" id="ENOG5032T5U">
    <property type="taxonomic scope" value="Bacteria"/>
</dbReference>
<gene>
    <name evidence="1" type="ordered locus">Ccel_0279</name>
</gene>
<dbReference type="STRING" id="394503.Ccel_0279"/>
<dbReference type="InterPro" id="IPR014794">
    <property type="entry name" value="DUF1779"/>
</dbReference>
<proteinExistence type="predicted"/>
<evidence type="ECO:0000313" key="2">
    <source>
        <dbReference type="Proteomes" id="UP000001349"/>
    </source>
</evidence>
<protein>
    <recommendedName>
        <fullName evidence="3">TATA-box binding protein</fullName>
    </recommendedName>
</protein>
<dbReference type="InterPro" id="IPR036209">
    <property type="entry name" value="YwmB-like_sf"/>
</dbReference>
<dbReference type="OrthoDB" id="1708334at2"/>
<dbReference type="RefSeq" id="WP_012634731.1">
    <property type="nucleotide sequence ID" value="NC_011898.1"/>
</dbReference>
<accession>B8I586</accession>
<keyword evidence="2" id="KW-1185">Reference proteome</keyword>
<sequence precursor="true">MRKFSFVLLSILLIIAILGTAFYILGKDNPDGRQISIKDAFNYSGAKMIVNDLYFFARASDDYNTVSELSKVCEDVFKTLEISQYSKNTNSSDNLAKKEMHGTTADGVKVSAMASIVGNKSGNRDKYITIDATEAGDGKALLLREKIEGVFTKYRLKAEINSCITGTYEGDLSDNQLESICRKILNESSAKKIDSFRQQNEISVSAFSPLISDKLRVGGKNVNLGIAFRYNKLENRTYLWVATPVVNAEY</sequence>
<dbReference type="Gene3D" id="3.30.360.40">
    <property type="entry name" value="YwmB-like"/>
    <property type="match status" value="1"/>
</dbReference>
<organism evidence="1 2">
    <name type="scientific">Ruminiclostridium cellulolyticum (strain ATCC 35319 / DSM 5812 / JCM 6584 / H10)</name>
    <name type="common">Clostridium cellulolyticum</name>
    <dbReference type="NCBI Taxonomy" id="394503"/>
    <lineage>
        <taxon>Bacteria</taxon>
        <taxon>Bacillati</taxon>
        <taxon>Bacillota</taxon>
        <taxon>Clostridia</taxon>
        <taxon>Eubacteriales</taxon>
        <taxon>Oscillospiraceae</taxon>
        <taxon>Ruminiclostridium</taxon>
    </lineage>
</organism>
<dbReference type="KEGG" id="cce:Ccel_0279"/>
<dbReference type="Proteomes" id="UP000001349">
    <property type="component" value="Chromosome"/>
</dbReference>
<dbReference type="SUPFAM" id="SSF143842">
    <property type="entry name" value="YwmB-like"/>
    <property type="match status" value="1"/>
</dbReference>
<dbReference type="AlphaFoldDB" id="B8I586"/>